<sequence length="1963" mass="213885">MEAEPSRPPDGDRSGRQEQQHVTAESSLGSCPPQQPQQPPNPRPVHRALGRLQNRQSKRTDLLLRLQQQQAVAWQHTDTPGPSGGSFFSPASSSTSSLPSTSSTRGEHGHGVPSQSSQEGPEVVSSPRKGEKKPQKPGKYVCTYCGRPCAKPSVLQKHIRSHTGERPYPCAPCGFSFKTKSNLYKHRKSHAHRIKAGLASSRDEPSLSGPEGSGVGEDPEEHSEGESTESEEETGQHRKSSSKEMLGQQRKSGKELLGGSEESQRPEDSQAVKQRLALRLSERKRGPLASPDDPPSSFSTSSSSLGPGSKGSTESGYFSGSGSTDLSQVSPPSASAKTYAEIILGKYGRLGGQQRSPYQQQPQSSSSGTEDKSIPFAVPKTQVIEHITKLITINEAVVDTSEIDSVKPRRSSLSRKSSMESPKFTTPKDPYAFDPKGEAPGPSGLRHLHNPEADLPSTQELSAVPLLRSHSMPSSTSQGEPSTSGTMSPRDYRLCQSFDEQQAVVAEMRVGHAQRMLRRQPAIEVPLGAEVMLEEAGPTSSSSARGTELARQPQQQQQQRSPSLFECEVCGAHFQHSEVYEAHRGVCRGQQTIDKESRDVSQPCREDRPQMMMHYKFRAQDMAVRKRRKEESLEEDPPSPGPVATSGSSAGLIPVPSRPEHSQALSGVSLQTEPKQQLQQDRKGVSVIQHTSSFEKQESISMESQEPDLRESQQTQQPEPKPSPSTSRLIRQPNIQVPEILVTVEPDADMPSVSPPVTASSSKEAERVEEFQWPQRSQTLAQLPAEKLPPKKKRLRLAEAAQSSGESSFESVSLPRSPSQESNISHASSLSASFEDTARTEPAVWASSSQSSQMLMVPSASHQHHQSHKEMRRSASEQAPTSPQQTEQISESRSKSFDYGSLSSQQPASSWKERRKCLLVKHATLGEPEQEEGAGRAESPKPGPSRSIHPPLYPTEASSRFSLEATGKALQLLQPQVFPPSQDVVPLQPRGQQAFSPASLSQLLPVTTAVPDVVSTQIIHRAFLHSQTGPPPIQIHPAQIHMAERLGIPFHQLPALVPLQFSSRTRANQAVYLPFPPRLTAHVPSPPTTETRSSISPMSSALTHQSLVTISYRNPRPVIATCLAQLTPVVSLVVPVRLQTHIPTYASAMYTTLSQILTSTHSQEPISCTAMVIMGQVERDKLQRSYLKVPSPDIKSLLPLSLPADLASGSGEGYGPLGAGGSKRMLSPAASLELSTEAQRHQKRVKEEGEVEQPKAGGEEEVGQKVRQEKESKAAGRKLEEGEKKQPERVEVTTVKVEGEPEQVPRKHNREEKEEEEKESTEKTSKKKEEVPVVEEGDERPSTPSYPSLHTTTSVNWCYLNYVKPNPSTLRDPCTSVYSTWSVSAHNPNLPGISTKVALSLLCSKQKHSSETYTMAMAPAPAKSKLAPASSRTPRVSEVHAIPPSTLTKVKDQQQHEKEENKEMSEEEGPSTSKQSEPSRVRIFEGGYKSNPMKRNLTKHMKSKAHGKKCQTMGVSESSLDEPESEETAGSDERVCGSEEQEEHQFSDVEESEDDNDDDDDDDEEEESASHDDPPSSCSSDTHPSTGGQSSCSRHSQQGTPDPEPSPSPVPEPSPRGVWPSRRAASPCSRRTLFSRRGWKASPRAFSPSSESCSPSRSLSPRLELSSPIHSLSPRTELSSPSRHVSPSPERGPSPIRPLSPLRPISPSCYWSSQARTPPSPLGLQHRTPGYLPWESPGTKGSHVRPEKSGTAEGSSLPETSLFPTAFRISTCEGYPGHQTTDNIFSHLPMHSQQAKVPYLMIPIGGIQMVQARPRSHPTAPSSPTSPPMEGPSLSRFESYWGGTPRTQGLRTPGDHWSEHQAVGTSQSGRCVVSTALTCSKPELETTDSKQYGSSHSSAHTRRSATETTERCATDSRSRAPLSQAAPVASRVIEQQPEGQDSPPGDRVEGGAKRDSARTDQST</sequence>
<dbReference type="EMBL" id="CM041546">
    <property type="protein sequence ID" value="KAI3360901.1"/>
    <property type="molecule type" value="Genomic_DNA"/>
</dbReference>
<dbReference type="Proteomes" id="UP000831701">
    <property type="component" value="Chromosome 16"/>
</dbReference>
<comment type="caution">
    <text evidence="1">The sequence shown here is derived from an EMBL/GenBank/DDBJ whole genome shotgun (WGS) entry which is preliminary data.</text>
</comment>
<accession>A0ACB8VZI5</accession>
<evidence type="ECO:0000313" key="2">
    <source>
        <dbReference type="Proteomes" id="UP000831701"/>
    </source>
</evidence>
<reference evidence="1" key="1">
    <citation type="submission" date="2022-04" db="EMBL/GenBank/DDBJ databases">
        <title>Jade perch genome.</title>
        <authorList>
            <person name="Chao B."/>
        </authorList>
    </citation>
    <scope>NUCLEOTIDE SEQUENCE</scope>
    <source>
        <strain evidence="1">CB-2022</strain>
    </source>
</reference>
<proteinExistence type="predicted"/>
<protein>
    <submittedName>
        <fullName evidence="1">Uncharacterized protein</fullName>
    </submittedName>
</protein>
<keyword evidence="2" id="KW-1185">Reference proteome</keyword>
<name>A0ACB8VZI5_9TELE</name>
<gene>
    <name evidence="1" type="ORF">L3Q82_013102</name>
</gene>
<evidence type="ECO:0000313" key="1">
    <source>
        <dbReference type="EMBL" id="KAI3360901.1"/>
    </source>
</evidence>
<organism evidence="1 2">
    <name type="scientific">Scortum barcoo</name>
    <name type="common">barcoo grunter</name>
    <dbReference type="NCBI Taxonomy" id="214431"/>
    <lineage>
        <taxon>Eukaryota</taxon>
        <taxon>Metazoa</taxon>
        <taxon>Chordata</taxon>
        <taxon>Craniata</taxon>
        <taxon>Vertebrata</taxon>
        <taxon>Euteleostomi</taxon>
        <taxon>Actinopterygii</taxon>
        <taxon>Neopterygii</taxon>
        <taxon>Teleostei</taxon>
        <taxon>Neoteleostei</taxon>
        <taxon>Acanthomorphata</taxon>
        <taxon>Eupercaria</taxon>
        <taxon>Centrarchiformes</taxon>
        <taxon>Terapontoidei</taxon>
        <taxon>Terapontidae</taxon>
        <taxon>Scortum</taxon>
    </lineage>
</organism>